<evidence type="ECO:0000256" key="1">
    <source>
        <dbReference type="SAM" id="MobiDB-lite"/>
    </source>
</evidence>
<keyword evidence="3" id="KW-1185">Reference proteome</keyword>
<dbReference type="HOGENOM" id="CLU_077707_0_0_1"/>
<sequence>MASSSPTMLTPELTPSQSVASSPSLPPTPDPRPLDLVIANYNECLTWLSTYSSLATVYSKGKLPPDLSIFREVKTLPNWGRESHTYLHHIVHNYDDLADVTLFLQGNIHDTNDGTPAHTDLTLHEIVGMAKRLTDLPDFLGAGIYAQNQPRGGVLPLGKIHTFVDWDGVRYLPGWIERRGKGLRCSQYSPEQFWNYIFNGTTDEKDPRWVTPPAEIRWTQGALFAVTRQTIQRLPRAVYERAYSYFHSLADVNPEEGHYMERFWLGLFGQHGVDNQQHGLYVPRPLKASTGEAGTLTAEEHGAGVVDEGIFML</sequence>
<dbReference type="Pfam" id="PF11913">
    <property type="entry name" value="DUF3431"/>
    <property type="match status" value="2"/>
</dbReference>
<accession>A0A0D2D8U3</accession>
<dbReference type="Proteomes" id="UP000054466">
    <property type="component" value="Unassembled WGS sequence"/>
</dbReference>
<reference evidence="2 3" key="1">
    <citation type="submission" date="2015-01" db="EMBL/GenBank/DDBJ databases">
        <title>The Genome Sequence of Cladophialophora immunda CBS83496.</title>
        <authorList>
            <consortium name="The Broad Institute Genomics Platform"/>
            <person name="Cuomo C."/>
            <person name="de Hoog S."/>
            <person name="Gorbushina A."/>
            <person name="Stielow B."/>
            <person name="Teixiera M."/>
            <person name="Abouelleil A."/>
            <person name="Chapman S.B."/>
            <person name="Priest M."/>
            <person name="Young S.K."/>
            <person name="Wortman J."/>
            <person name="Nusbaum C."/>
            <person name="Birren B."/>
        </authorList>
    </citation>
    <scope>NUCLEOTIDE SEQUENCE [LARGE SCALE GENOMIC DNA]</scope>
    <source>
        <strain evidence="2 3">CBS 83496</strain>
    </source>
</reference>
<gene>
    <name evidence="2" type="ORF">PV07_03699</name>
</gene>
<dbReference type="InterPro" id="IPR021838">
    <property type="entry name" value="DUF3431"/>
</dbReference>
<feature type="compositionally biased region" description="Polar residues" evidence="1">
    <location>
        <begin position="1"/>
        <end position="20"/>
    </location>
</feature>
<dbReference type="PANTHER" id="PTHR37490">
    <property type="entry name" value="EXPRESSED PROTEIN"/>
    <property type="match status" value="1"/>
</dbReference>
<evidence type="ECO:0000313" key="2">
    <source>
        <dbReference type="EMBL" id="KIW32129.1"/>
    </source>
</evidence>
<protein>
    <submittedName>
        <fullName evidence="2">Uncharacterized protein</fullName>
    </submittedName>
</protein>
<feature type="region of interest" description="Disordered" evidence="1">
    <location>
        <begin position="1"/>
        <end position="31"/>
    </location>
</feature>
<dbReference type="OrthoDB" id="28755at2759"/>
<proteinExistence type="predicted"/>
<dbReference type="RefSeq" id="XP_016252345.1">
    <property type="nucleotide sequence ID" value="XM_016390443.1"/>
</dbReference>
<evidence type="ECO:0000313" key="3">
    <source>
        <dbReference type="Proteomes" id="UP000054466"/>
    </source>
</evidence>
<dbReference type="PANTHER" id="PTHR37490:SF1">
    <property type="entry name" value="GLYCOSYLTRANSFERASE 2-LIKE DOMAIN-CONTAINING PROTEIN"/>
    <property type="match status" value="1"/>
</dbReference>
<organism evidence="2 3">
    <name type="scientific">Cladophialophora immunda</name>
    <dbReference type="NCBI Taxonomy" id="569365"/>
    <lineage>
        <taxon>Eukaryota</taxon>
        <taxon>Fungi</taxon>
        <taxon>Dikarya</taxon>
        <taxon>Ascomycota</taxon>
        <taxon>Pezizomycotina</taxon>
        <taxon>Eurotiomycetes</taxon>
        <taxon>Chaetothyriomycetidae</taxon>
        <taxon>Chaetothyriales</taxon>
        <taxon>Herpotrichiellaceae</taxon>
        <taxon>Cladophialophora</taxon>
    </lineage>
</organism>
<dbReference type="AlphaFoldDB" id="A0A0D2D8U3"/>
<dbReference type="EMBL" id="KN847041">
    <property type="protein sequence ID" value="KIW32129.1"/>
    <property type="molecule type" value="Genomic_DNA"/>
</dbReference>
<dbReference type="GeneID" id="27342893"/>
<dbReference type="VEuPathDB" id="FungiDB:PV07_03699"/>
<name>A0A0D2D8U3_9EURO</name>